<protein>
    <submittedName>
        <fullName evidence="1">Uncharacterized protein</fullName>
    </submittedName>
</protein>
<keyword evidence="2" id="KW-1185">Reference proteome</keyword>
<evidence type="ECO:0000313" key="1">
    <source>
        <dbReference type="EMBL" id="URW80702.1"/>
    </source>
</evidence>
<dbReference type="Proteomes" id="UP001056426">
    <property type="component" value="Chromosome"/>
</dbReference>
<dbReference type="KEGG" id="alkq:M9189_04970"/>
<evidence type="ECO:0000313" key="2">
    <source>
        <dbReference type="Proteomes" id="UP001056426"/>
    </source>
</evidence>
<sequence length="122" mass="13849">MLKVVKDMAFQMLLLYLLTMGIYGHASMSVHYPVVHDKNTESRFVAPSLSPSLYVGNLQQKDADLKNVRPISIKLVQKAFSVHSADADEIVVNKVSNYIGRYSLILITPRISDILYPFHYHL</sequence>
<proteinExistence type="predicted"/>
<reference evidence="1" key="2">
    <citation type="submission" date="2022-06" db="EMBL/GenBank/DDBJ databases">
        <title>Xiashengella guii gen. nov. sp. nov., a bacterium isolated form anaerobic digestion tank.</title>
        <authorList>
            <person name="Huang H."/>
        </authorList>
    </citation>
    <scope>NUCLEOTIDE SEQUENCE</scope>
    <source>
        <strain evidence="1">Ai-910</strain>
    </source>
</reference>
<organism evidence="1 2">
    <name type="scientific">Xiashengella succiniciproducens</name>
    <dbReference type="NCBI Taxonomy" id="2949635"/>
    <lineage>
        <taxon>Bacteria</taxon>
        <taxon>Pseudomonadati</taxon>
        <taxon>Bacteroidota</taxon>
        <taxon>Bacteroidia</taxon>
        <taxon>Marinilabiliales</taxon>
        <taxon>Marinilabiliaceae</taxon>
        <taxon>Xiashengella</taxon>
    </lineage>
</organism>
<gene>
    <name evidence="1" type="ORF">M9189_04970</name>
</gene>
<accession>A0A9J6ZSY7</accession>
<reference evidence="1" key="1">
    <citation type="submission" date="2022-05" db="EMBL/GenBank/DDBJ databases">
        <authorList>
            <person name="Sun X."/>
        </authorList>
    </citation>
    <scope>NUCLEOTIDE SEQUENCE</scope>
    <source>
        <strain evidence="1">Ai-910</strain>
    </source>
</reference>
<name>A0A9J6ZSY7_9BACT</name>
<dbReference type="EMBL" id="CP098400">
    <property type="protein sequence ID" value="URW80702.1"/>
    <property type="molecule type" value="Genomic_DNA"/>
</dbReference>
<dbReference type="AlphaFoldDB" id="A0A9J6ZSY7"/>
<dbReference type="RefSeq" id="WP_250725071.1">
    <property type="nucleotide sequence ID" value="NZ_CP098400.1"/>
</dbReference>